<organism evidence="1 2">
    <name type="scientific">Ceratitis capitata</name>
    <name type="common">Mediterranean fruit fly</name>
    <name type="synonym">Tephritis capitata</name>
    <dbReference type="NCBI Taxonomy" id="7213"/>
    <lineage>
        <taxon>Eukaryota</taxon>
        <taxon>Metazoa</taxon>
        <taxon>Ecdysozoa</taxon>
        <taxon>Arthropoda</taxon>
        <taxon>Hexapoda</taxon>
        <taxon>Insecta</taxon>
        <taxon>Pterygota</taxon>
        <taxon>Neoptera</taxon>
        <taxon>Endopterygota</taxon>
        <taxon>Diptera</taxon>
        <taxon>Brachycera</taxon>
        <taxon>Muscomorpha</taxon>
        <taxon>Tephritoidea</taxon>
        <taxon>Tephritidae</taxon>
        <taxon>Ceratitis</taxon>
        <taxon>Ceratitis</taxon>
    </lineage>
</organism>
<gene>
    <name evidence="1" type="ORF">CCAP1982_LOCUS9045</name>
</gene>
<dbReference type="EMBL" id="CAJHJT010000012">
    <property type="protein sequence ID" value="CAD7000569.1"/>
    <property type="molecule type" value="Genomic_DNA"/>
</dbReference>
<protein>
    <submittedName>
        <fullName evidence="1">(Mediterranean fruit fly) hypothetical protein</fullName>
    </submittedName>
</protein>
<keyword evidence="2" id="KW-1185">Reference proteome</keyword>
<accession>A0A811UNA3</accession>
<sequence>MQLRAKPSKCYLQQPSPVFTSMQLQTTTTINKHGMRQITMMPAEIACNNATATSTPTRTVGVSVACHFISLIVRPKIQLSFGHPDTLSTQTPTPLRRTKRTLSRNTRIWPINFRKCKQTQQIVYSTSAWLMEIKLKMQKKICSDKLNEKFRKGSASGGLAPKIMQPHKTAANICWESHLITRYNIYASGKEARIKLSRQASFDE</sequence>
<name>A0A811UNA3_CERCA</name>
<dbReference type="AlphaFoldDB" id="A0A811UNA3"/>
<reference evidence="1" key="1">
    <citation type="submission" date="2020-11" db="EMBL/GenBank/DDBJ databases">
        <authorList>
            <person name="Whitehead M."/>
        </authorList>
    </citation>
    <scope>NUCLEOTIDE SEQUENCE</scope>
    <source>
        <strain evidence="1">EGII</strain>
    </source>
</reference>
<dbReference type="Proteomes" id="UP000606786">
    <property type="component" value="Unassembled WGS sequence"/>
</dbReference>
<evidence type="ECO:0000313" key="1">
    <source>
        <dbReference type="EMBL" id="CAD7000569.1"/>
    </source>
</evidence>
<proteinExistence type="predicted"/>
<comment type="caution">
    <text evidence="1">The sequence shown here is derived from an EMBL/GenBank/DDBJ whole genome shotgun (WGS) entry which is preliminary data.</text>
</comment>
<evidence type="ECO:0000313" key="2">
    <source>
        <dbReference type="Proteomes" id="UP000606786"/>
    </source>
</evidence>